<name>A0A922L3J0_DERFA</name>
<evidence type="ECO:0000313" key="2">
    <source>
        <dbReference type="EMBL" id="KAH9512016.1"/>
    </source>
</evidence>
<feature type="region of interest" description="Disordered" evidence="1">
    <location>
        <begin position="184"/>
        <end position="225"/>
    </location>
</feature>
<reference evidence="2" key="2">
    <citation type="journal article" date="2022" name="Res Sq">
        <title>Comparative Genomics Reveals Insights into the Divergent Evolution of Astigmatic Mites and Household Pest Adaptations.</title>
        <authorList>
            <person name="Xiong Q."/>
            <person name="Wan A.T.-Y."/>
            <person name="Liu X.-Y."/>
            <person name="Fung C.S.-H."/>
            <person name="Xiao X."/>
            <person name="Malainual N."/>
            <person name="Hou J."/>
            <person name="Wang L."/>
            <person name="Wang M."/>
            <person name="Yang K."/>
            <person name="Cui Y."/>
            <person name="Leung E."/>
            <person name="Nong W."/>
            <person name="Shin S.-K."/>
            <person name="Au S."/>
            <person name="Jeong K.Y."/>
            <person name="Chew F.T."/>
            <person name="Hui J."/>
            <person name="Leung T.F."/>
            <person name="Tungtrongchitr A."/>
            <person name="Zhong N."/>
            <person name="Liu Z."/>
            <person name="Tsui S."/>
        </authorList>
    </citation>
    <scope>NUCLEOTIDE SEQUENCE</scope>
    <source>
        <strain evidence="2">Derf</strain>
        <tissue evidence="2">Whole organism</tissue>
    </source>
</reference>
<sequence length="266" mass="29510">MENNPSDNEKLIDVSTFIGSNDSAVDQFELNCNFSIVKIADDEMKKNSQTNDGSNSDSVNIFQASSSSSTVSTMENSPSDNEKLIDVSTFIGSNDSAVDQFELNCNFSIVNVDNNKGEKKIDEVKESYKFSKLDNPIDLDDYIIEPDNRIDHFVDLDYKADLFLDELVNNKSFIDGKIADDEMKKNSQTNDGSNSDSVNIFQASSSSSTVSTMEHSPSDNEKLIDVPTFIGSNDSDVDQFELNCNFSIINVDSNKGEMIPEKKIDE</sequence>
<dbReference type="EMBL" id="ASGP02000004">
    <property type="protein sequence ID" value="KAH9512016.1"/>
    <property type="molecule type" value="Genomic_DNA"/>
</dbReference>
<dbReference type="AlphaFoldDB" id="A0A922L3J0"/>
<feature type="compositionally biased region" description="Low complexity" evidence="1">
    <location>
        <begin position="204"/>
        <end position="215"/>
    </location>
</feature>
<evidence type="ECO:0000256" key="1">
    <source>
        <dbReference type="SAM" id="MobiDB-lite"/>
    </source>
</evidence>
<keyword evidence="3" id="KW-1185">Reference proteome</keyword>
<gene>
    <name evidence="2" type="ORF">DERF_010432</name>
</gene>
<evidence type="ECO:0000313" key="3">
    <source>
        <dbReference type="Proteomes" id="UP000790347"/>
    </source>
</evidence>
<reference evidence="2" key="1">
    <citation type="submission" date="2013-05" db="EMBL/GenBank/DDBJ databases">
        <authorList>
            <person name="Yim A.K.Y."/>
            <person name="Chan T.F."/>
            <person name="Ji K.M."/>
            <person name="Liu X.Y."/>
            <person name="Zhou J.W."/>
            <person name="Li R.Q."/>
            <person name="Yang K.Y."/>
            <person name="Li J."/>
            <person name="Li M."/>
            <person name="Law P.T.W."/>
            <person name="Wu Y.L."/>
            <person name="Cai Z.L."/>
            <person name="Qin H."/>
            <person name="Bao Y."/>
            <person name="Leung R.K.K."/>
            <person name="Ng P.K.S."/>
            <person name="Zou J."/>
            <person name="Zhong X.J."/>
            <person name="Ran P.X."/>
            <person name="Zhong N.S."/>
            <person name="Liu Z.G."/>
            <person name="Tsui S.K.W."/>
        </authorList>
    </citation>
    <scope>NUCLEOTIDE SEQUENCE</scope>
    <source>
        <strain evidence="2">Derf</strain>
        <tissue evidence="2">Whole organism</tissue>
    </source>
</reference>
<proteinExistence type="predicted"/>
<protein>
    <submittedName>
        <fullName evidence="2">Uncharacterized protein</fullName>
    </submittedName>
</protein>
<dbReference type="Proteomes" id="UP000790347">
    <property type="component" value="Unassembled WGS sequence"/>
</dbReference>
<organism evidence="2 3">
    <name type="scientific">Dermatophagoides farinae</name>
    <name type="common">American house dust mite</name>
    <dbReference type="NCBI Taxonomy" id="6954"/>
    <lineage>
        <taxon>Eukaryota</taxon>
        <taxon>Metazoa</taxon>
        <taxon>Ecdysozoa</taxon>
        <taxon>Arthropoda</taxon>
        <taxon>Chelicerata</taxon>
        <taxon>Arachnida</taxon>
        <taxon>Acari</taxon>
        <taxon>Acariformes</taxon>
        <taxon>Sarcoptiformes</taxon>
        <taxon>Astigmata</taxon>
        <taxon>Psoroptidia</taxon>
        <taxon>Analgoidea</taxon>
        <taxon>Pyroglyphidae</taxon>
        <taxon>Dermatophagoidinae</taxon>
        <taxon>Dermatophagoides</taxon>
    </lineage>
</organism>
<comment type="caution">
    <text evidence="2">The sequence shown here is derived from an EMBL/GenBank/DDBJ whole genome shotgun (WGS) entry which is preliminary data.</text>
</comment>
<accession>A0A922L3J0</accession>
<feature type="compositionally biased region" description="Polar residues" evidence="1">
    <location>
        <begin position="186"/>
        <end position="203"/>
    </location>
</feature>